<evidence type="ECO:0000256" key="1">
    <source>
        <dbReference type="PROSITE-ProRule" id="PRU00042"/>
    </source>
</evidence>
<dbReference type="PROSITE" id="PS50157">
    <property type="entry name" value="ZINC_FINGER_C2H2_2"/>
    <property type="match status" value="1"/>
</dbReference>
<evidence type="ECO:0000313" key="4">
    <source>
        <dbReference type="EMBL" id="CAL4963789.1"/>
    </source>
</evidence>
<dbReference type="Gene3D" id="3.30.160.60">
    <property type="entry name" value="Classic Zinc Finger"/>
    <property type="match status" value="1"/>
</dbReference>
<dbReference type="InterPro" id="IPR013087">
    <property type="entry name" value="Znf_C2H2_type"/>
</dbReference>
<dbReference type="GO" id="GO:0008270">
    <property type="term" value="F:zinc ion binding"/>
    <property type="evidence" value="ECO:0007669"/>
    <property type="project" value="UniProtKB-KW"/>
</dbReference>
<accession>A0ABC8ZLL1</accession>
<name>A0ABC8ZLL1_9POAL</name>
<keyword evidence="1" id="KW-0862">Zinc</keyword>
<reference evidence="4 5" key="2">
    <citation type="submission" date="2024-10" db="EMBL/GenBank/DDBJ databases">
        <authorList>
            <person name="Ryan C."/>
        </authorList>
    </citation>
    <scope>NUCLEOTIDE SEQUENCE [LARGE SCALE GENOMIC DNA]</scope>
</reference>
<dbReference type="EMBL" id="OZ075129">
    <property type="protein sequence ID" value="CAL4963789.1"/>
    <property type="molecule type" value="Genomic_DNA"/>
</dbReference>
<feature type="region of interest" description="Disordered" evidence="2">
    <location>
        <begin position="216"/>
        <end position="238"/>
    </location>
</feature>
<reference evidence="5" key="1">
    <citation type="submission" date="2024-06" db="EMBL/GenBank/DDBJ databases">
        <authorList>
            <person name="Ryan C."/>
        </authorList>
    </citation>
    <scope>NUCLEOTIDE SEQUENCE [LARGE SCALE GENOMIC DNA]</scope>
</reference>
<keyword evidence="1" id="KW-0479">Metal-binding</keyword>
<dbReference type="Pfam" id="PF13912">
    <property type="entry name" value="zf-C2H2_6"/>
    <property type="match status" value="1"/>
</dbReference>
<protein>
    <recommendedName>
        <fullName evidence="3">C2H2-type domain-containing protein</fullName>
    </recommendedName>
</protein>
<sequence>MNPRGDTKSTNNEPILSPLNEALVGTTTMPVKDPSSESQPIIHPIFNAPQEPSNMPMNHNKTLPNCMEEPFSLLLPQTVPTTVTPVSSVPFKFTAKSSNQQETFSSEHSFLTTPVSDYLGLSDRMAIMSMDAPSITSLLQGDPVAVLHAHLNTMQGSDLGPIFEDPTQVPVKETIGASDNVVQSMSSSMMKNERDTDIYECKVCSAKFFSPQAFGGHMSHHSKAKKKEHKSTASTDTA</sequence>
<dbReference type="Proteomes" id="UP001497457">
    <property type="component" value="Chromosome 19rd"/>
</dbReference>
<evidence type="ECO:0000256" key="2">
    <source>
        <dbReference type="SAM" id="MobiDB-lite"/>
    </source>
</evidence>
<feature type="compositionally biased region" description="Basic residues" evidence="2">
    <location>
        <begin position="218"/>
        <end position="229"/>
    </location>
</feature>
<feature type="domain" description="C2H2-type" evidence="3">
    <location>
        <begin position="199"/>
        <end position="226"/>
    </location>
</feature>
<organism evidence="4 5">
    <name type="scientific">Urochloa decumbens</name>
    <dbReference type="NCBI Taxonomy" id="240449"/>
    <lineage>
        <taxon>Eukaryota</taxon>
        <taxon>Viridiplantae</taxon>
        <taxon>Streptophyta</taxon>
        <taxon>Embryophyta</taxon>
        <taxon>Tracheophyta</taxon>
        <taxon>Spermatophyta</taxon>
        <taxon>Magnoliopsida</taxon>
        <taxon>Liliopsida</taxon>
        <taxon>Poales</taxon>
        <taxon>Poaceae</taxon>
        <taxon>PACMAD clade</taxon>
        <taxon>Panicoideae</taxon>
        <taxon>Panicodae</taxon>
        <taxon>Paniceae</taxon>
        <taxon>Melinidinae</taxon>
        <taxon>Urochloa</taxon>
    </lineage>
</organism>
<evidence type="ECO:0000259" key="3">
    <source>
        <dbReference type="PROSITE" id="PS50157"/>
    </source>
</evidence>
<evidence type="ECO:0000313" key="5">
    <source>
        <dbReference type="Proteomes" id="UP001497457"/>
    </source>
</evidence>
<dbReference type="PROSITE" id="PS00028">
    <property type="entry name" value="ZINC_FINGER_C2H2_1"/>
    <property type="match status" value="1"/>
</dbReference>
<gene>
    <name evidence="4" type="ORF">URODEC1_LOCUS46304</name>
</gene>
<feature type="region of interest" description="Disordered" evidence="2">
    <location>
        <begin position="1"/>
        <end position="37"/>
    </location>
</feature>
<keyword evidence="5" id="KW-1185">Reference proteome</keyword>
<proteinExistence type="predicted"/>
<dbReference type="AlphaFoldDB" id="A0ABC8ZLL1"/>
<keyword evidence="1" id="KW-0863">Zinc-finger</keyword>